<proteinExistence type="predicted"/>
<feature type="compositionally biased region" description="Polar residues" evidence="1">
    <location>
        <begin position="1"/>
        <end position="10"/>
    </location>
</feature>
<dbReference type="Proteomes" id="UP001292094">
    <property type="component" value="Unassembled WGS sequence"/>
</dbReference>
<protein>
    <submittedName>
        <fullName evidence="2">Uncharacterized protein</fullName>
    </submittedName>
</protein>
<dbReference type="AlphaFoldDB" id="A0AAE1PV21"/>
<gene>
    <name evidence="2" type="ORF">Pmani_013308</name>
</gene>
<feature type="region of interest" description="Disordered" evidence="1">
    <location>
        <begin position="131"/>
        <end position="150"/>
    </location>
</feature>
<evidence type="ECO:0000256" key="1">
    <source>
        <dbReference type="SAM" id="MobiDB-lite"/>
    </source>
</evidence>
<comment type="caution">
    <text evidence="2">The sequence shown here is derived from an EMBL/GenBank/DDBJ whole genome shotgun (WGS) entry which is preliminary data.</text>
</comment>
<accession>A0AAE1PV21</accession>
<evidence type="ECO:0000313" key="3">
    <source>
        <dbReference type="Proteomes" id="UP001292094"/>
    </source>
</evidence>
<dbReference type="EMBL" id="JAWZYT010001114">
    <property type="protein sequence ID" value="KAK4315390.1"/>
    <property type="molecule type" value="Genomic_DNA"/>
</dbReference>
<sequence>MLHGTRQFSANPHRPMGPPPPRLLLLVRLPLPRPRPCYADEKGGGVCEVDDKQGRLGPGALEDLTHLISLMVTKSFLREWLAELVSNFDTFSSKHSKACLTALHVARIAPTGNASTNYSGVSTPTCQTSAYIPSEGPSTQKPHSQASESVDNLGDSDFLDWLMDLGNRAVYLHEKTPECMGSPQWSIHQVLNLITYE</sequence>
<organism evidence="2 3">
    <name type="scientific">Petrolisthes manimaculis</name>
    <dbReference type="NCBI Taxonomy" id="1843537"/>
    <lineage>
        <taxon>Eukaryota</taxon>
        <taxon>Metazoa</taxon>
        <taxon>Ecdysozoa</taxon>
        <taxon>Arthropoda</taxon>
        <taxon>Crustacea</taxon>
        <taxon>Multicrustacea</taxon>
        <taxon>Malacostraca</taxon>
        <taxon>Eumalacostraca</taxon>
        <taxon>Eucarida</taxon>
        <taxon>Decapoda</taxon>
        <taxon>Pleocyemata</taxon>
        <taxon>Anomura</taxon>
        <taxon>Galatheoidea</taxon>
        <taxon>Porcellanidae</taxon>
        <taxon>Petrolisthes</taxon>
    </lineage>
</organism>
<feature type="region of interest" description="Disordered" evidence="1">
    <location>
        <begin position="1"/>
        <end position="21"/>
    </location>
</feature>
<evidence type="ECO:0000313" key="2">
    <source>
        <dbReference type="EMBL" id="KAK4315390.1"/>
    </source>
</evidence>
<reference evidence="2" key="1">
    <citation type="submission" date="2023-11" db="EMBL/GenBank/DDBJ databases">
        <title>Genome assemblies of two species of porcelain crab, Petrolisthes cinctipes and Petrolisthes manimaculis (Anomura: Porcellanidae).</title>
        <authorList>
            <person name="Angst P."/>
        </authorList>
    </citation>
    <scope>NUCLEOTIDE SEQUENCE</scope>
    <source>
        <strain evidence="2">PB745_02</strain>
        <tissue evidence="2">Gill</tissue>
    </source>
</reference>
<name>A0AAE1PV21_9EUCA</name>
<keyword evidence="3" id="KW-1185">Reference proteome</keyword>